<dbReference type="EMBL" id="LMXB01000126">
    <property type="protein sequence ID" value="KUO14976.1"/>
    <property type="molecule type" value="Genomic_DNA"/>
</dbReference>
<dbReference type="GO" id="GO:0016209">
    <property type="term" value="F:antioxidant activity"/>
    <property type="evidence" value="ECO:0007669"/>
    <property type="project" value="InterPro"/>
</dbReference>
<dbReference type="RefSeq" id="WP_067034329.1">
    <property type="nucleotide sequence ID" value="NZ_KQ949124.1"/>
</dbReference>
<keyword evidence="2" id="KW-0732">Signal</keyword>
<dbReference type="InterPro" id="IPR050553">
    <property type="entry name" value="Thioredoxin_ResA/DsbE_sf"/>
</dbReference>
<dbReference type="Proteomes" id="UP000053260">
    <property type="component" value="Unassembled WGS sequence"/>
</dbReference>
<organism evidence="4 5">
    <name type="scientific">Streptomyces dysideae</name>
    <dbReference type="NCBI Taxonomy" id="909626"/>
    <lineage>
        <taxon>Bacteria</taxon>
        <taxon>Bacillati</taxon>
        <taxon>Actinomycetota</taxon>
        <taxon>Actinomycetes</taxon>
        <taxon>Kitasatosporales</taxon>
        <taxon>Streptomycetaceae</taxon>
        <taxon>Streptomyces</taxon>
    </lineage>
</organism>
<dbReference type="STRING" id="909626.AQJ91_43715"/>
<dbReference type="InterPro" id="IPR036249">
    <property type="entry name" value="Thioredoxin-like_sf"/>
</dbReference>
<reference evidence="4 5" key="1">
    <citation type="submission" date="2015-10" db="EMBL/GenBank/DDBJ databases">
        <title>Draft genome sequence of Streptomyces sp. RV15, isolated from a marine sponge.</title>
        <authorList>
            <person name="Ruckert C."/>
            <person name="Abdelmohsen U.R."/>
            <person name="Winkler A."/>
            <person name="Hentschel U."/>
            <person name="Kalinowski J."/>
            <person name="Kampfer P."/>
            <person name="Glaeser S."/>
        </authorList>
    </citation>
    <scope>NUCLEOTIDE SEQUENCE [LARGE SCALE GENOMIC DNA]</scope>
    <source>
        <strain evidence="4 5">RV15</strain>
    </source>
</reference>
<feature type="chain" id="PRO_5007174267" description="Thioredoxin domain-containing protein" evidence="2">
    <location>
        <begin position="29"/>
        <end position="188"/>
    </location>
</feature>
<feature type="domain" description="Thioredoxin" evidence="3">
    <location>
        <begin position="50"/>
        <end position="187"/>
    </location>
</feature>
<dbReference type="PANTHER" id="PTHR42852:SF17">
    <property type="entry name" value="THIOREDOXIN-LIKE PROTEIN HI_1115"/>
    <property type="match status" value="1"/>
</dbReference>
<dbReference type="Gene3D" id="3.40.30.10">
    <property type="entry name" value="Glutaredoxin"/>
    <property type="match status" value="1"/>
</dbReference>
<dbReference type="AlphaFoldDB" id="A0A124IDF2"/>
<feature type="region of interest" description="Disordered" evidence="1">
    <location>
        <begin position="28"/>
        <end position="49"/>
    </location>
</feature>
<dbReference type="InterPro" id="IPR013766">
    <property type="entry name" value="Thioredoxin_domain"/>
</dbReference>
<sequence>MRLLRFRTTAAALTAVVLAALTAGCGTAETTESTGSTGSKTSEAGAGSTAAKVPTQLRFSAKTVDGKAFEGSSLAGKDAVLWFWAPWCTVCRGEAPTVAKVAEKWSDKVTFVGVPGRGETADMKQFISDTGLDGMPHAVDADGSLWAGFGVPAQPAVAFVNDDGKVKVGLGPVTSAQFDAELERLTQQ</sequence>
<feature type="signal peptide" evidence="2">
    <location>
        <begin position="1"/>
        <end position="28"/>
    </location>
</feature>
<dbReference type="InterPro" id="IPR000866">
    <property type="entry name" value="AhpC/TSA"/>
</dbReference>
<gene>
    <name evidence="4" type="ORF">AQJ91_43715</name>
</gene>
<comment type="caution">
    <text evidence="4">The sequence shown here is derived from an EMBL/GenBank/DDBJ whole genome shotgun (WGS) entry which is preliminary data.</text>
</comment>
<proteinExistence type="predicted"/>
<protein>
    <recommendedName>
        <fullName evidence="3">Thioredoxin domain-containing protein</fullName>
    </recommendedName>
</protein>
<evidence type="ECO:0000256" key="2">
    <source>
        <dbReference type="SAM" id="SignalP"/>
    </source>
</evidence>
<dbReference type="Pfam" id="PF00578">
    <property type="entry name" value="AhpC-TSA"/>
    <property type="match status" value="1"/>
</dbReference>
<evidence type="ECO:0000313" key="5">
    <source>
        <dbReference type="Proteomes" id="UP000053260"/>
    </source>
</evidence>
<evidence type="ECO:0000259" key="3">
    <source>
        <dbReference type="PROSITE" id="PS51352"/>
    </source>
</evidence>
<accession>A0A124IDF2</accession>
<dbReference type="PROSITE" id="PS51257">
    <property type="entry name" value="PROKAR_LIPOPROTEIN"/>
    <property type="match status" value="1"/>
</dbReference>
<dbReference type="PANTHER" id="PTHR42852">
    <property type="entry name" value="THIOL:DISULFIDE INTERCHANGE PROTEIN DSBE"/>
    <property type="match status" value="1"/>
</dbReference>
<dbReference type="GO" id="GO:0016491">
    <property type="term" value="F:oxidoreductase activity"/>
    <property type="evidence" value="ECO:0007669"/>
    <property type="project" value="InterPro"/>
</dbReference>
<keyword evidence="5" id="KW-1185">Reference proteome</keyword>
<dbReference type="SUPFAM" id="SSF52833">
    <property type="entry name" value="Thioredoxin-like"/>
    <property type="match status" value="1"/>
</dbReference>
<dbReference type="PROSITE" id="PS51352">
    <property type="entry name" value="THIOREDOXIN_2"/>
    <property type="match status" value="1"/>
</dbReference>
<evidence type="ECO:0000313" key="4">
    <source>
        <dbReference type="EMBL" id="KUO14976.1"/>
    </source>
</evidence>
<name>A0A124IDF2_9ACTN</name>
<evidence type="ECO:0000256" key="1">
    <source>
        <dbReference type="SAM" id="MobiDB-lite"/>
    </source>
</evidence>
<dbReference type="OrthoDB" id="9790194at2"/>